<name>A0ABW5AAM9_9RHOB</name>
<proteinExistence type="predicted"/>
<evidence type="ECO:0000313" key="1">
    <source>
        <dbReference type="EMBL" id="MFD2175327.1"/>
    </source>
</evidence>
<organism evidence="1 2">
    <name type="scientific">Rhodobacter lacus</name>
    <dbReference type="NCBI Taxonomy" id="1641972"/>
    <lineage>
        <taxon>Bacteria</taxon>
        <taxon>Pseudomonadati</taxon>
        <taxon>Pseudomonadota</taxon>
        <taxon>Alphaproteobacteria</taxon>
        <taxon>Rhodobacterales</taxon>
        <taxon>Rhodobacter group</taxon>
        <taxon>Rhodobacter</taxon>
    </lineage>
</organism>
<accession>A0ABW5AAM9</accession>
<evidence type="ECO:0008006" key="3">
    <source>
        <dbReference type="Google" id="ProtNLM"/>
    </source>
</evidence>
<dbReference type="EMBL" id="JBHUIX010000013">
    <property type="protein sequence ID" value="MFD2175327.1"/>
    <property type="molecule type" value="Genomic_DNA"/>
</dbReference>
<comment type="caution">
    <text evidence="1">The sequence shown here is derived from an EMBL/GenBank/DDBJ whole genome shotgun (WGS) entry which is preliminary data.</text>
</comment>
<dbReference type="RefSeq" id="WP_377391859.1">
    <property type="nucleotide sequence ID" value="NZ_JBHUIX010000013.1"/>
</dbReference>
<reference evidence="2" key="1">
    <citation type="journal article" date="2019" name="Int. J. Syst. Evol. Microbiol.">
        <title>The Global Catalogue of Microorganisms (GCM) 10K type strain sequencing project: providing services to taxonomists for standard genome sequencing and annotation.</title>
        <authorList>
            <consortium name="The Broad Institute Genomics Platform"/>
            <consortium name="The Broad Institute Genome Sequencing Center for Infectious Disease"/>
            <person name="Wu L."/>
            <person name="Ma J."/>
        </authorList>
    </citation>
    <scope>NUCLEOTIDE SEQUENCE [LARGE SCALE GENOMIC DNA]</scope>
    <source>
        <strain evidence="2">CCUG 55131</strain>
    </source>
</reference>
<sequence length="76" mass="8309">MSGLSSAANLSYPRLTLSHRPAALRPAAAVGRLVLDWLTLRTTTRAMDRLDDRLRADIGLAPKIEPAVVPRLFPAF</sequence>
<evidence type="ECO:0000313" key="2">
    <source>
        <dbReference type="Proteomes" id="UP001597413"/>
    </source>
</evidence>
<keyword evidence="2" id="KW-1185">Reference proteome</keyword>
<protein>
    <recommendedName>
        <fullName evidence="3">DUF1127 domain-containing protein</fullName>
    </recommendedName>
</protein>
<dbReference type="Proteomes" id="UP001597413">
    <property type="component" value="Unassembled WGS sequence"/>
</dbReference>
<gene>
    <name evidence="1" type="ORF">ACFSM0_14625</name>
</gene>